<dbReference type="InterPro" id="IPR029062">
    <property type="entry name" value="Class_I_gatase-like"/>
</dbReference>
<evidence type="ECO:0000256" key="1">
    <source>
        <dbReference type="ARBA" id="ARBA00023015"/>
    </source>
</evidence>
<dbReference type="PANTHER" id="PTHR43130">
    <property type="entry name" value="ARAC-FAMILY TRANSCRIPTIONAL REGULATOR"/>
    <property type="match status" value="1"/>
</dbReference>
<dbReference type="SMART" id="SM00342">
    <property type="entry name" value="HTH_ARAC"/>
    <property type="match status" value="1"/>
</dbReference>
<dbReference type="Gene3D" id="1.10.10.60">
    <property type="entry name" value="Homeodomain-like"/>
    <property type="match status" value="1"/>
</dbReference>
<evidence type="ECO:0000313" key="4">
    <source>
        <dbReference type="EMBL" id="GAC67653.1"/>
    </source>
</evidence>
<keyword evidence="2" id="KW-0804">Transcription</keyword>
<dbReference type="InterPro" id="IPR018060">
    <property type="entry name" value="HTH_AraC"/>
</dbReference>
<organism evidence="4 5">
    <name type="scientific">Gordonia soli NBRC 108243</name>
    <dbReference type="NCBI Taxonomy" id="1223545"/>
    <lineage>
        <taxon>Bacteria</taxon>
        <taxon>Bacillati</taxon>
        <taxon>Actinomycetota</taxon>
        <taxon>Actinomycetes</taxon>
        <taxon>Mycobacteriales</taxon>
        <taxon>Gordoniaceae</taxon>
        <taxon>Gordonia</taxon>
    </lineage>
</organism>
<keyword evidence="5" id="KW-1185">Reference proteome</keyword>
<dbReference type="RefSeq" id="WP_007619047.1">
    <property type="nucleotide sequence ID" value="NZ_BANX01000008.1"/>
</dbReference>
<proteinExistence type="predicted"/>
<dbReference type="InterPro" id="IPR002818">
    <property type="entry name" value="DJ-1/PfpI"/>
</dbReference>
<dbReference type="InterPro" id="IPR009057">
    <property type="entry name" value="Homeodomain-like_sf"/>
</dbReference>
<dbReference type="OrthoDB" id="4350011at2"/>
<accession>M0QGE4</accession>
<dbReference type="Pfam" id="PF01965">
    <property type="entry name" value="DJ-1_PfpI"/>
    <property type="match status" value="1"/>
</dbReference>
<evidence type="ECO:0000259" key="3">
    <source>
        <dbReference type="PROSITE" id="PS01124"/>
    </source>
</evidence>
<dbReference type="PANTHER" id="PTHR43130:SF3">
    <property type="entry name" value="HTH-TYPE TRANSCRIPTIONAL REGULATOR RV1931C"/>
    <property type="match status" value="1"/>
</dbReference>
<dbReference type="GO" id="GO:0043565">
    <property type="term" value="F:sequence-specific DNA binding"/>
    <property type="evidence" value="ECO:0007669"/>
    <property type="project" value="InterPro"/>
</dbReference>
<dbReference type="GO" id="GO:0003700">
    <property type="term" value="F:DNA-binding transcription factor activity"/>
    <property type="evidence" value="ECO:0007669"/>
    <property type="project" value="InterPro"/>
</dbReference>
<reference evidence="4 5" key="1">
    <citation type="submission" date="2013-01" db="EMBL/GenBank/DDBJ databases">
        <title>Whole genome shotgun sequence of Gordonia soli NBRC 108243.</title>
        <authorList>
            <person name="Isaki-Nakamura S."/>
            <person name="Hosoyama A."/>
            <person name="Tsuchikane K."/>
            <person name="Ando Y."/>
            <person name="Baba S."/>
            <person name="Ohji S."/>
            <person name="Hamada M."/>
            <person name="Tamura T."/>
            <person name="Yamazoe A."/>
            <person name="Yamazaki S."/>
            <person name="Fujita N."/>
        </authorList>
    </citation>
    <scope>NUCLEOTIDE SEQUENCE [LARGE SCALE GENOMIC DNA]</scope>
    <source>
        <strain evidence="4 5">NBRC 108243</strain>
    </source>
</reference>
<dbReference type="SUPFAM" id="SSF52317">
    <property type="entry name" value="Class I glutamine amidotransferase-like"/>
    <property type="match status" value="1"/>
</dbReference>
<dbReference type="SUPFAM" id="SSF46689">
    <property type="entry name" value="Homeodomain-like"/>
    <property type="match status" value="2"/>
</dbReference>
<protein>
    <submittedName>
        <fullName evidence="4">Putative AraC family transcriptional regulator</fullName>
    </submittedName>
</protein>
<dbReference type="AlphaFoldDB" id="M0QGE4"/>
<name>M0QGE4_9ACTN</name>
<dbReference type="Proteomes" id="UP000011666">
    <property type="component" value="Unassembled WGS sequence"/>
</dbReference>
<evidence type="ECO:0000256" key="2">
    <source>
        <dbReference type="ARBA" id="ARBA00023163"/>
    </source>
</evidence>
<dbReference type="PROSITE" id="PS01124">
    <property type="entry name" value="HTH_ARAC_FAMILY_2"/>
    <property type="match status" value="1"/>
</dbReference>
<dbReference type="CDD" id="cd03137">
    <property type="entry name" value="GATase1_AraC_1"/>
    <property type="match status" value="1"/>
</dbReference>
<feature type="domain" description="HTH araC/xylS-type" evidence="3">
    <location>
        <begin position="215"/>
        <end position="313"/>
    </location>
</feature>
<comment type="caution">
    <text evidence="4">The sequence shown here is derived from an EMBL/GenBank/DDBJ whole genome shotgun (WGS) entry which is preliminary data.</text>
</comment>
<dbReference type="STRING" id="1223545.GS4_08_02380"/>
<dbReference type="eggNOG" id="COG4977">
    <property type="taxonomic scope" value="Bacteria"/>
</dbReference>
<dbReference type="Pfam" id="PF12833">
    <property type="entry name" value="HTH_18"/>
    <property type="match status" value="1"/>
</dbReference>
<dbReference type="EMBL" id="BANX01000008">
    <property type="protein sequence ID" value="GAC67653.1"/>
    <property type="molecule type" value="Genomic_DNA"/>
</dbReference>
<sequence>MLSTVAVLLHGKRVSLFEFGVVNEVFGLDRTEDGVPSFDFRICSPEPGVPLSIGNGAQVVPPYGLDACLNADLVAIPGGSTDDDFAPEVLDTLRQVVANGGRILTVCSGAFAAAAAGLLDGRRCTTHWRYGRKLQEDYPKAEVDIDVLFVDDGPITTSAGTAAGIDASLHLVREAWGPDVANKIARRMVVSPHRDGGQRQYVEAPVPACDSDGFGAMLAWLIENLDQDIAVDDLAKRMHMSPRTFARRFADEVGVSPHRWLTEQRVLHARRLLESTQLSVEDIAGRVGFGSATLLRHHFQGAVGVSPSSYRRRFAAVASA</sequence>
<evidence type="ECO:0000313" key="5">
    <source>
        <dbReference type="Proteomes" id="UP000011666"/>
    </source>
</evidence>
<dbReference type="InterPro" id="IPR052158">
    <property type="entry name" value="INH-QAR"/>
</dbReference>
<keyword evidence="1" id="KW-0805">Transcription regulation</keyword>
<dbReference type="Gene3D" id="3.40.50.880">
    <property type="match status" value="1"/>
</dbReference>
<gene>
    <name evidence="4" type="ORF">GS4_08_02380</name>
</gene>